<protein>
    <submittedName>
        <fullName evidence="6">ABC transporter substrate-binding protein</fullName>
    </submittedName>
</protein>
<evidence type="ECO:0000256" key="3">
    <source>
        <dbReference type="ARBA" id="ARBA00022729"/>
    </source>
</evidence>
<accession>A0A8J3ME68</accession>
<dbReference type="CDD" id="cd08502">
    <property type="entry name" value="PBP2_NikA_DppA_OppA_like_16"/>
    <property type="match status" value="1"/>
</dbReference>
<name>A0A8J3ME68_9RHOB</name>
<dbReference type="PROSITE" id="PS01040">
    <property type="entry name" value="SBP_BACTERIAL_5"/>
    <property type="match status" value="1"/>
</dbReference>
<evidence type="ECO:0000256" key="4">
    <source>
        <dbReference type="SAM" id="SignalP"/>
    </source>
</evidence>
<evidence type="ECO:0000313" key="6">
    <source>
        <dbReference type="EMBL" id="GHH03643.1"/>
    </source>
</evidence>
<keyword evidence="3 4" id="KW-0732">Signal</keyword>
<comment type="caution">
    <text evidence="6">The sequence shown here is derived from an EMBL/GenBank/DDBJ whole genome shotgun (WGS) entry which is preliminary data.</text>
</comment>
<dbReference type="PIRSF" id="PIRSF002741">
    <property type="entry name" value="MppA"/>
    <property type="match status" value="1"/>
</dbReference>
<feature type="signal peptide" evidence="4">
    <location>
        <begin position="1"/>
        <end position="28"/>
    </location>
</feature>
<dbReference type="Proteomes" id="UP000611500">
    <property type="component" value="Unassembled WGS sequence"/>
</dbReference>
<dbReference type="GO" id="GO:0043190">
    <property type="term" value="C:ATP-binding cassette (ABC) transporter complex"/>
    <property type="evidence" value="ECO:0007669"/>
    <property type="project" value="InterPro"/>
</dbReference>
<evidence type="ECO:0000313" key="7">
    <source>
        <dbReference type="Proteomes" id="UP000611500"/>
    </source>
</evidence>
<reference evidence="6" key="1">
    <citation type="journal article" date="2014" name="Int. J. Syst. Evol. Microbiol.">
        <title>Complete genome sequence of Corynebacterium casei LMG S-19264T (=DSM 44701T), isolated from a smear-ripened cheese.</title>
        <authorList>
            <consortium name="US DOE Joint Genome Institute (JGI-PGF)"/>
            <person name="Walter F."/>
            <person name="Albersmeier A."/>
            <person name="Kalinowski J."/>
            <person name="Ruckert C."/>
        </authorList>
    </citation>
    <scope>NUCLEOTIDE SEQUENCE</scope>
    <source>
        <strain evidence="6">CGMCC 1.7081</strain>
    </source>
</reference>
<dbReference type="PANTHER" id="PTHR30290">
    <property type="entry name" value="PERIPLASMIC BINDING COMPONENT OF ABC TRANSPORTER"/>
    <property type="match status" value="1"/>
</dbReference>
<feature type="domain" description="Solute-binding protein family 5" evidence="5">
    <location>
        <begin position="72"/>
        <end position="431"/>
    </location>
</feature>
<dbReference type="SUPFAM" id="SSF53850">
    <property type="entry name" value="Periplasmic binding protein-like II"/>
    <property type="match status" value="1"/>
</dbReference>
<dbReference type="InterPro" id="IPR039424">
    <property type="entry name" value="SBP_5"/>
</dbReference>
<evidence type="ECO:0000256" key="1">
    <source>
        <dbReference type="ARBA" id="ARBA00004418"/>
    </source>
</evidence>
<dbReference type="GO" id="GO:0030288">
    <property type="term" value="C:outer membrane-bounded periplasmic space"/>
    <property type="evidence" value="ECO:0007669"/>
    <property type="project" value="UniProtKB-ARBA"/>
</dbReference>
<dbReference type="GO" id="GO:1904680">
    <property type="term" value="F:peptide transmembrane transporter activity"/>
    <property type="evidence" value="ECO:0007669"/>
    <property type="project" value="TreeGrafter"/>
</dbReference>
<organism evidence="6 7">
    <name type="scientific">Pseudodonghicola xiamenensis</name>
    <dbReference type="NCBI Taxonomy" id="337702"/>
    <lineage>
        <taxon>Bacteria</taxon>
        <taxon>Pseudomonadati</taxon>
        <taxon>Pseudomonadota</taxon>
        <taxon>Alphaproteobacteria</taxon>
        <taxon>Rhodobacterales</taxon>
        <taxon>Paracoccaceae</taxon>
        <taxon>Pseudodonghicola</taxon>
    </lineage>
</organism>
<keyword evidence="7" id="KW-1185">Reference proteome</keyword>
<reference evidence="6" key="2">
    <citation type="submission" date="2020-09" db="EMBL/GenBank/DDBJ databases">
        <authorList>
            <person name="Sun Q."/>
            <person name="Zhou Y."/>
        </authorList>
    </citation>
    <scope>NUCLEOTIDE SEQUENCE</scope>
    <source>
        <strain evidence="6">CGMCC 1.7081</strain>
    </source>
</reference>
<comment type="subcellular location">
    <subcellularLocation>
        <location evidence="1">Periplasm</location>
    </subcellularLocation>
</comment>
<dbReference type="InterPro" id="IPR023765">
    <property type="entry name" value="SBP_5_CS"/>
</dbReference>
<dbReference type="PANTHER" id="PTHR30290:SF38">
    <property type="entry name" value="D,D-DIPEPTIDE-BINDING PERIPLASMIC PROTEIN DDPA-RELATED"/>
    <property type="match status" value="1"/>
</dbReference>
<dbReference type="Pfam" id="PF00496">
    <property type="entry name" value="SBP_bac_5"/>
    <property type="match status" value="1"/>
</dbReference>
<dbReference type="InterPro" id="IPR030678">
    <property type="entry name" value="Peptide/Ni-bd"/>
</dbReference>
<evidence type="ECO:0000256" key="2">
    <source>
        <dbReference type="ARBA" id="ARBA00005695"/>
    </source>
</evidence>
<comment type="similarity">
    <text evidence="2">Belongs to the bacterial solute-binding protein 5 family.</text>
</comment>
<sequence length="528" mass="57627">MTSIWRNLRTGILGATAMALVSALPASAETITAVMHSGLRVMDPVITTAHITRDNAFMVFDTLVALDADFVVQPQMANFEVSEDGLTYTFTLRDGLKWHDGGEVTPADCIASIKRWMQRDGGGQMISDRMESLEATGDKSFTLTLKEPFPYTLQAMAKVSSLALFMMPERIANTPASEAITEMVGSGPFKFVAEEFQPGVKVVYEKFEDYVPAPGPQSWFSGAKEVKVDRVEWVTMPDAQTTMNALINGEIDFMETVPVDLLPLLQGMDEVKSEVLSPLGSVTIGRMNFLHPPFDNPKIRQAALMAMSQEDVLTALIGNPEYFKVCGAIFGCGTPFEFTDGSETLTSGGDIEGAKKLLEEAGYDGTPIVLMQPTDVTTLTAQPIVAAQALRNAGFNVDMQPMDWQTLVTRRASQAAPADGGWNIFFTNWIVPEVSGPLANVMLNGRGDQAWFGWPDDPEIETLRTEFASAADLGTQKAIAQKIQAHVMDNVNYIHLGQYYSPSAWSEALTGVTKAPFPVFWGIEKTEG</sequence>
<dbReference type="Gene3D" id="3.10.105.10">
    <property type="entry name" value="Dipeptide-binding Protein, Domain 3"/>
    <property type="match status" value="1"/>
</dbReference>
<gene>
    <name evidence="6" type="ORF">GCM10010961_41780</name>
</gene>
<evidence type="ECO:0000259" key="5">
    <source>
        <dbReference type="Pfam" id="PF00496"/>
    </source>
</evidence>
<dbReference type="GO" id="GO:0015833">
    <property type="term" value="P:peptide transport"/>
    <property type="evidence" value="ECO:0007669"/>
    <property type="project" value="TreeGrafter"/>
</dbReference>
<proteinExistence type="inferred from homology"/>
<dbReference type="InterPro" id="IPR000914">
    <property type="entry name" value="SBP_5_dom"/>
</dbReference>
<dbReference type="Gene3D" id="3.40.190.10">
    <property type="entry name" value="Periplasmic binding protein-like II"/>
    <property type="match status" value="1"/>
</dbReference>
<dbReference type="RefSeq" id="WP_028095307.1">
    <property type="nucleotide sequence ID" value="NZ_BNAP01000038.1"/>
</dbReference>
<dbReference type="AlphaFoldDB" id="A0A8J3ME68"/>
<feature type="chain" id="PRO_5035191474" evidence="4">
    <location>
        <begin position="29"/>
        <end position="528"/>
    </location>
</feature>
<dbReference type="EMBL" id="BNAP01000038">
    <property type="protein sequence ID" value="GHH03643.1"/>
    <property type="molecule type" value="Genomic_DNA"/>
</dbReference>